<comment type="caution">
    <text evidence="3">The sequence shown here is derived from an EMBL/GenBank/DDBJ whole genome shotgun (WGS) entry which is preliminary data.</text>
</comment>
<feature type="compositionally biased region" description="Polar residues" evidence="1">
    <location>
        <begin position="110"/>
        <end position="120"/>
    </location>
</feature>
<feature type="region of interest" description="Disordered" evidence="1">
    <location>
        <begin position="110"/>
        <end position="149"/>
    </location>
</feature>
<dbReference type="SMART" id="SM00298">
    <property type="entry name" value="CHROMO"/>
    <property type="match status" value="1"/>
</dbReference>
<reference evidence="3 4" key="1">
    <citation type="submission" date="2024-04" db="EMBL/GenBank/DDBJ databases">
        <title>genome sequences of Mucor flavus KT1a and Helicostylum pulchrum KT1b strains isolation_sourced from the surface of a dry-aged beef.</title>
        <authorList>
            <person name="Toyotome T."/>
            <person name="Hosono M."/>
            <person name="Torimaru M."/>
            <person name="Fukuda K."/>
            <person name="Mikami N."/>
        </authorList>
    </citation>
    <scope>NUCLEOTIDE SEQUENCE [LARGE SCALE GENOMIC DNA]</scope>
    <source>
        <strain evidence="3 4">KT1b</strain>
    </source>
</reference>
<keyword evidence="4" id="KW-1185">Reference proteome</keyword>
<feature type="domain" description="Chromo" evidence="2">
    <location>
        <begin position="52"/>
        <end position="111"/>
    </location>
</feature>
<dbReference type="InterPro" id="IPR000953">
    <property type="entry name" value="Chromo/chromo_shadow_dom"/>
</dbReference>
<gene>
    <name evidence="3" type="ORF">HPULCUR_012054</name>
</gene>
<dbReference type="Pfam" id="PF00385">
    <property type="entry name" value="Chromo"/>
    <property type="match status" value="1"/>
</dbReference>
<organism evidence="3 4">
    <name type="scientific">Helicostylum pulchrum</name>
    <dbReference type="NCBI Taxonomy" id="562976"/>
    <lineage>
        <taxon>Eukaryota</taxon>
        <taxon>Fungi</taxon>
        <taxon>Fungi incertae sedis</taxon>
        <taxon>Mucoromycota</taxon>
        <taxon>Mucoromycotina</taxon>
        <taxon>Mucoromycetes</taxon>
        <taxon>Mucorales</taxon>
        <taxon>Mucorineae</taxon>
        <taxon>Mucoraceae</taxon>
        <taxon>Helicostylum</taxon>
    </lineage>
</organism>
<dbReference type="PROSITE" id="PS50013">
    <property type="entry name" value="CHROMO_2"/>
    <property type="match status" value="1"/>
</dbReference>
<dbReference type="Proteomes" id="UP001476247">
    <property type="component" value="Unassembled WGS sequence"/>
</dbReference>
<dbReference type="EMBL" id="BAABUJ010000069">
    <property type="protein sequence ID" value="GAA5806518.1"/>
    <property type="molecule type" value="Genomic_DNA"/>
</dbReference>
<evidence type="ECO:0000313" key="3">
    <source>
        <dbReference type="EMBL" id="GAA5806518.1"/>
    </source>
</evidence>
<dbReference type="Gene3D" id="2.40.50.40">
    <property type="match status" value="1"/>
</dbReference>
<sequence>LVPLFAETFKKQVLWVNLCNHCSTTRREILAVVYCFQRFSKWLVNKHFTLHVDHRSIIGHRGTPGNYNYLVHWLGYDNPEDNTWQTEQDFDSKYHIQLYWDRRNAGDNSNRSLPVSVNNATRKRGTRDRHSNKNANVIRRSQRTSGNRN</sequence>
<dbReference type="InterPro" id="IPR016197">
    <property type="entry name" value="Chromo-like_dom_sf"/>
</dbReference>
<feature type="compositionally biased region" description="Basic residues" evidence="1">
    <location>
        <begin position="121"/>
        <end position="132"/>
    </location>
</feature>
<proteinExistence type="predicted"/>
<accession>A0ABP9YI33</accession>
<dbReference type="InterPro" id="IPR023780">
    <property type="entry name" value="Chromo_domain"/>
</dbReference>
<evidence type="ECO:0000256" key="1">
    <source>
        <dbReference type="SAM" id="MobiDB-lite"/>
    </source>
</evidence>
<name>A0ABP9YI33_9FUNG</name>
<feature type="non-terminal residue" evidence="3">
    <location>
        <position position="1"/>
    </location>
</feature>
<evidence type="ECO:0000313" key="4">
    <source>
        <dbReference type="Proteomes" id="UP001476247"/>
    </source>
</evidence>
<protein>
    <recommendedName>
        <fullName evidence="2">Chromo domain-containing protein</fullName>
    </recommendedName>
</protein>
<dbReference type="SUPFAM" id="SSF54160">
    <property type="entry name" value="Chromo domain-like"/>
    <property type="match status" value="1"/>
</dbReference>
<evidence type="ECO:0000259" key="2">
    <source>
        <dbReference type="PROSITE" id="PS50013"/>
    </source>
</evidence>